<keyword evidence="3" id="KW-0479">Metal-binding</keyword>
<dbReference type="Proteomes" id="UP000799537">
    <property type="component" value="Unassembled WGS sequence"/>
</dbReference>
<evidence type="ECO:0000256" key="7">
    <source>
        <dbReference type="ARBA" id="ARBA00022840"/>
    </source>
</evidence>
<keyword evidence="6" id="KW-0862">Zinc</keyword>
<evidence type="ECO:0000256" key="10">
    <source>
        <dbReference type="RuleBase" id="RU003785"/>
    </source>
</evidence>
<evidence type="ECO:0000256" key="8">
    <source>
        <dbReference type="PIRNR" id="PIRNR039110"/>
    </source>
</evidence>
<keyword evidence="14" id="KW-1185">Reference proteome</keyword>
<evidence type="ECO:0000256" key="1">
    <source>
        <dbReference type="ARBA" id="ARBA00005842"/>
    </source>
</evidence>
<evidence type="ECO:0000256" key="4">
    <source>
        <dbReference type="ARBA" id="ARBA00022741"/>
    </source>
</evidence>
<evidence type="ECO:0000256" key="3">
    <source>
        <dbReference type="ARBA" id="ARBA00022723"/>
    </source>
</evidence>
<name>A0A6A6CM51_ZASCE</name>
<keyword evidence="4 8" id="KW-0547">Nucleotide-binding</keyword>
<keyword evidence="8" id="KW-0963">Cytoplasm</keyword>
<dbReference type="Gene3D" id="3.30.160.60">
    <property type="entry name" value="Classic Zinc Finger"/>
    <property type="match status" value="1"/>
</dbReference>
<dbReference type="RefSeq" id="XP_033669114.1">
    <property type="nucleotide sequence ID" value="XM_033816631.1"/>
</dbReference>
<evidence type="ECO:0000256" key="2">
    <source>
        <dbReference type="ARBA" id="ARBA00022679"/>
    </source>
</evidence>
<proteinExistence type="inferred from homology"/>
<feature type="compositionally biased region" description="Basic and acidic residues" evidence="11">
    <location>
        <begin position="440"/>
        <end position="450"/>
    </location>
</feature>
<keyword evidence="5" id="KW-0863">Zinc-finger</keyword>
<organism evidence="13 14">
    <name type="scientific">Zasmidium cellare ATCC 36951</name>
    <dbReference type="NCBI Taxonomy" id="1080233"/>
    <lineage>
        <taxon>Eukaryota</taxon>
        <taxon>Fungi</taxon>
        <taxon>Dikarya</taxon>
        <taxon>Ascomycota</taxon>
        <taxon>Pezizomycotina</taxon>
        <taxon>Dothideomycetes</taxon>
        <taxon>Dothideomycetidae</taxon>
        <taxon>Mycosphaerellales</taxon>
        <taxon>Mycosphaerellaceae</taxon>
        <taxon>Zasmidium</taxon>
    </lineage>
</organism>
<evidence type="ECO:0000259" key="12">
    <source>
        <dbReference type="Pfam" id="PF12171"/>
    </source>
</evidence>
<dbReference type="Pfam" id="PF12171">
    <property type="entry name" value="zf-C2H2_jaz"/>
    <property type="match status" value="1"/>
</dbReference>
<dbReference type="FunFam" id="1.10.20.140:FF:000003">
    <property type="entry name" value="tRNA dimethylallyltransferase"/>
    <property type="match status" value="1"/>
</dbReference>
<dbReference type="InterPro" id="IPR039657">
    <property type="entry name" value="Dimethylallyltransferase"/>
</dbReference>
<keyword evidence="2 8" id="KW-0808">Transferase</keyword>
<dbReference type="Pfam" id="PF01715">
    <property type="entry name" value="IPPT"/>
    <property type="match status" value="1"/>
</dbReference>
<dbReference type="SUPFAM" id="SSF52540">
    <property type="entry name" value="P-loop containing nucleoside triphosphate hydrolases"/>
    <property type="match status" value="2"/>
</dbReference>
<evidence type="ECO:0000256" key="9">
    <source>
        <dbReference type="RuleBase" id="RU003783"/>
    </source>
</evidence>
<feature type="domain" description="Zinc finger double-stranded RNA binding" evidence="12">
    <location>
        <begin position="409"/>
        <end position="433"/>
    </location>
</feature>
<dbReference type="Gene3D" id="3.40.50.300">
    <property type="entry name" value="P-loop containing nucleotide triphosphate hydrolases"/>
    <property type="match status" value="1"/>
</dbReference>
<keyword evidence="8 9" id="KW-0819">tRNA processing</keyword>
<dbReference type="AlphaFoldDB" id="A0A6A6CM51"/>
<dbReference type="OrthoDB" id="775260at2759"/>
<dbReference type="InterPro" id="IPR030666">
    <property type="entry name" value="IPP_transferase_euk"/>
</dbReference>
<comment type="function">
    <text evidence="8">Catalyzes the transfer of a dimethylallyl group onto the adenine at position 37.</text>
</comment>
<dbReference type="GO" id="GO:0052381">
    <property type="term" value="F:tRNA dimethylallyltransferase activity"/>
    <property type="evidence" value="ECO:0007669"/>
    <property type="project" value="UniProtKB-UniRule"/>
</dbReference>
<gene>
    <name evidence="13" type="ORF">M409DRAFT_65705</name>
</gene>
<dbReference type="HAMAP" id="MF_00185">
    <property type="entry name" value="IPP_trans"/>
    <property type="match status" value="1"/>
</dbReference>
<evidence type="ECO:0000313" key="13">
    <source>
        <dbReference type="EMBL" id="KAF2168225.1"/>
    </source>
</evidence>
<evidence type="ECO:0000256" key="6">
    <source>
        <dbReference type="ARBA" id="ARBA00022833"/>
    </source>
</evidence>
<evidence type="ECO:0000313" key="14">
    <source>
        <dbReference type="Proteomes" id="UP000799537"/>
    </source>
</evidence>
<dbReference type="GO" id="GO:0006400">
    <property type="term" value="P:tRNA modification"/>
    <property type="evidence" value="ECO:0007669"/>
    <property type="project" value="TreeGrafter"/>
</dbReference>
<dbReference type="PANTHER" id="PTHR11088:SF89">
    <property type="entry name" value="TRNA DIMETHYLALLYLTRANSFERASE"/>
    <property type="match status" value="1"/>
</dbReference>
<dbReference type="InterPro" id="IPR018022">
    <property type="entry name" value="IPT"/>
</dbReference>
<accession>A0A6A6CM51</accession>
<comment type="similarity">
    <text evidence="1 8 10">Belongs to the IPP transferase family.</text>
</comment>
<dbReference type="SUPFAM" id="SSF57667">
    <property type="entry name" value="beta-beta-alpha zinc fingers"/>
    <property type="match status" value="1"/>
</dbReference>
<dbReference type="GeneID" id="54569903"/>
<dbReference type="PIRSF" id="PIRSF039110">
    <property type="entry name" value="IPP_transferase"/>
    <property type="match status" value="1"/>
</dbReference>
<dbReference type="InterPro" id="IPR027417">
    <property type="entry name" value="P-loop_NTPase"/>
</dbReference>
<dbReference type="GO" id="GO:0008270">
    <property type="term" value="F:zinc ion binding"/>
    <property type="evidence" value="ECO:0007669"/>
    <property type="project" value="UniProtKB-KW"/>
</dbReference>
<dbReference type="Gene3D" id="1.10.20.140">
    <property type="match status" value="1"/>
</dbReference>
<comment type="catalytic activity">
    <reaction evidence="8 9">
        <text>adenosine(37) in tRNA + dimethylallyl diphosphate = N(6)-dimethylallyladenosine(37) in tRNA + diphosphate</text>
        <dbReference type="Rhea" id="RHEA:26482"/>
        <dbReference type="Rhea" id="RHEA-COMP:10162"/>
        <dbReference type="Rhea" id="RHEA-COMP:10375"/>
        <dbReference type="ChEBI" id="CHEBI:33019"/>
        <dbReference type="ChEBI" id="CHEBI:57623"/>
        <dbReference type="ChEBI" id="CHEBI:74411"/>
        <dbReference type="ChEBI" id="CHEBI:74415"/>
        <dbReference type="EC" id="2.5.1.75"/>
    </reaction>
</comment>
<dbReference type="InterPro" id="IPR036236">
    <property type="entry name" value="Znf_C2H2_sf"/>
</dbReference>
<dbReference type="GO" id="GO:0005524">
    <property type="term" value="F:ATP binding"/>
    <property type="evidence" value="ECO:0007669"/>
    <property type="project" value="UniProtKB-UniRule"/>
</dbReference>
<sequence>MTRSPPRNPLVAIIGATGTGKSELAVEIAKRHNGEIINGDAMQLYAGLPIITNKITKEEQQGIPHHLLGCIGLHEQTWVVGTFVREALKTIAEIRSRGRLPILVGGTHYYTQSLLFEDKLAEEGVEDEKPDFVEDTSSKWPILKESTEVIFQELRKVDPVMAERWHPNDRRKIQRSLEIYLQTGRKASEIYAEQRARKNHANGKNGDVDMLDTPTMRFPTLLIWVHAQADVLRERLDKRVDKMLERGLLQEVETLEKFVDEQATAGTPVDETRGIWVSIGYKEFKDLARFLRDGGTDLDRQKKLMSEAREKTQIATRQYSKRQIRWIRIKLVNALAEARSSESLYLLDGSDLASFGGDVVEPAMDLTDQFLRSEDMPLPSSLSSAAAEMLTPKRDYDLSANPDKWSKQYCLVCDVTCVTPEQWQQHTRSKAHRKLTSKKRGAERDVEPPP</sequence>
<protein>
    <recommendedName>
        <fullName evidence="8 9">tRNA dimethylallyltransferase</fullName>
        <ecNumber evidence="8 9">2.5.1.75</ecNumber>
    </recommendedName>
</protein>
<keyword evidence="7 8" id="KW-0067">ATP-binding</keyword>
<feature type="compositionally biased region" description="Basic residues" evidence="11">
    <location>
        <begin position="427"/>
        <end position="439"/>
    </location>
</feature>
<evidence type="ECO:0000256" key="11">
    <source>
        <dbReference type="SAM" id="MobiDB-lite"/>
    </source>
</evidence>
<dbReference type="EMBL" id="ML993591">
    <property type="protein sequence ID" value="KAF2168225.1"/>
    <property type="molecule type" value="Genomic_DNA"/>
</dbReference>
<dbReference type="EC" id="2.5.1.75" evidence="8 9"/>
<reference evidence="13" key="1">
    <citation type="journal article" date="2020" name="Stud. Mycol.">
        <title>101 Dothideomycetes genomes: a test case for predicting lifestyles and emergence of pathogens.</title>
        <authorList>
            <person name="Haridas S."/>
            <person name="Albert R."/>
            <person name="Binder M."/>
            <person name="Bloem J."/>
            <person name="Labutti K."/>
            <person name="Salamov A."/>
            <person name="Andreopoulos B."/>
            <person name="Baker S."/>
            <person name="Barry K."/>
            <person name="Bills G."/>
            <person name="Bluhm B."/>
            <person name="Cannon C."/>
            <person name="Castanera R."/>
            <person name="Culley D."/>
            <person name="Daum C."/>
            <person name="Ezra D."/>
            <person name="Gonzalez J."/>
            <person name="Henrissat B."/>
            <person name="Kuo A."/>
            <person name="Liang C."/>
            <person name="Lipzen A."/>
            <person name="Lutzoni F."/>
            <person name="Magnuson J."/>
            <person name="Mondo S."/>
            <person name="Nolan M."/>
            <person name="Ohm R."/>
            <person name="Pangilinan J."/>
            <person name="Park H.-J."/>
            <person name="Ramirez L."/>
            <person name="Alfaro M."/>
            <person name="Sun H."/>
            <person name="Tritt A."/>
            <person name="Yoshinaga Y."/>
            <person name="Zwiers L.-H."/>
            <person name="Turgeon B."/>
            <person name="Goodwin S."/>
            <person name="Spatafora J."/>
            <person name="Crous P."/>
            <person name="Grigoriev I."/>
        </authorList>
    </citation>
    <scope>NUCLEOTIDE SEQUENCE</scope>
    <source>
        <strain evidence="13">ATCC 36951</strain>
    </source>
</reference>
<evidence type="ECO:0000256" key="5">
    <source>
        <dbReference type="ARBA" id="ARBA00022771"/>
    </source>
</evidence>
<dbReference type="PANTHER" id="PTHR11088">
    <property type="entry name" value="TRNA DIMETHYLALLYLTRANSFERASE"/>
    <property type="match status" value="1"/>
</dbReference>
<dbReference type="GO" id="GO:0005739">
    <property type="term" value="C:mitochondrion"/>
    <property type="evidence" value="ECO:0007669"/>
    <property type="project" value="TreeGrafter"/>
</dbReference>
<dbReference type="InterPro" id="IPR022755">
    <property type="entry name" value="Znf_C2H2_jaz"/>
</dbReference>
<dbReference type="NCBIfam" id="TIGR00174">
    <property type="entry name" value="miaA"/>
    <property type="match status" value="1"/>
</dbReference>
<feature type="region of interest" description="Disordered" evidence="11">
    <location>
        <begin position="424"/>
        <end position="450"/>
    </location>
</feature>